<dbReference type="Proteomes" id="UP000010472">
    <property type="component" value="Chromosome"/>
</dbReference>
<dbReference type="EMBL" id="CP003620">
    <property type="protein sequence ID" value="AFZ13926.1"/>
    <property type="molecule type" value="Genomic_DNA"/>
</dbReference>
<proteinExistence type="predicted"/>
<dbReference type="KEGG" id="cep:Cri9333_3087"/>
<reference evidence="1 2" key="1">
    <citation type="submission" date="2012-06" db="EMBL/GenBank/DDBJ databases">
        <title>Finished chromosome of genome of Crinalium epipsammum PCC 9333.</title>
        <authorList>
            <consortium name="US DOE Joint Genome Institute"/>
            <person name="Gugger M."/>
            <person name="Coursin T."/>
            <person name="Rippka R."/>
            <person name="Tandeau De Marsac N."/>
            <person name="Huntemann M."/>
            <person name="Wei C.-L."/>
            <person name="Han J."/>
            <person name="Detter J.C."/>
            <person name="Han C."/>
            <person name="Tapia R."/>
            <person name="Davenport K."/>
            <person name="Daligault H."/>
            <person name="Erkkila T."/>
            <person name="Gu W."/>
            <person name="Munk A.C.C."/>
            <person name="Teshima H."/>
            <person name="Xu Y."/>
            <person name="Chain P."/>
            <person name="Chen A."/>
            <person name="Krypides N."/>
            <person name="Mavromatis K."/>
            <person name="Markowitz V."/>
            <person name="Szeto E."/>
            <person name="Ivanova N."/>
            <person name="Mikhailova N."/>
            <person name="Ovchinnikova G."/>
            <person name="Pagani I."/>
            <person name="Pati A."/>
            <person name="Goodwin L."/>
            <person name="Peters L."/>
            <person name="Pitluck S."/>
            <person name="Woyke T."/>
            <person name="Kerfeld C."/>
        </authorList>
    </citation>
    <scope>NUCLEOTIDE SEQUENCE [LARGE SCALE GENOMIC DNA]</scope>
    <source>
        <strain evidence="1 2">PCC 9333</strain>
    </source>
</reference>
<evidence type="ECO:0000313" key="2">
    <source>
        <dbReference type="Proteomes" id="UP000010472"/>
    </source>
</evidence>
<keyword evidence="2" id="KW-1185">Reference proteome</keyword>
<evidence type="ECO:0000313" key="1">
    <source>
        <dbReference type="EMBL" id="AFZ13926.1"/>
    </source>
</evidence>
<protein>
    <submittedName>
        <fullName evidence="1">Uncharacterized protein</fullName>
    </submittedName>
</protein>
<organism evidence="1 2">
    <name type="scientific">Crinalium epipsammum PCC 9333</name>
    <dbReference type="NCBI Taxonomy" id="1173022"/>
    <lineage>
        <taxon>Bacteria</taxon>
        <taxon>Bacillati</taxon>
        <taxon>Cyanobacteriota</taxon>
        <taxon>Cyanophyceae</taxon>
        <taxon>Gomontiellales</taxon>
        <taxon>Gomontiellaceae</taxon>
        <taxon>Crinalium</taxon>
    </lineage>
</organism>
<dbReference type="AlphaFoldDB" id="K9W126"/>
<dbReference type="HOGENOM" id="CLU_2952650_0_0_3"/>
<sequence length="59" mass="6527">MVIRSMLMGGFISIVGGNIGLSVNPPLRILRSVDGRVYEYYWNVVNRRGEVLGKGNSSK</sequence>
<accession>K9W126</accession>
<gene>
    <name evidence="1" type="ORF">Cri9333_3087</name>
</gene>
<name>K9W126_9CYAN</name>